<dbReference type="SUPFAM" id="SSF90123">
    <property type="entry name" value="ABC transporter transmembrane region"/>
    <property type="match status" value="2"/>
</dbReference>
<dbReference type="CDD" id="cd18579">
    <property type="entry name" value="ABC_6TM_ABCC_D1"/>
    <property type="match status" value="1"/>
</dbReference>
<dbReference type="PANTHER" id="PTHR24223">
    <property type="entry name" value="ATP-BINDING CASSETTE SUB-FAMILY C"/>
    <property type="match status" value="1"/>
</dbReference>
<protein>
    <submittedName>
        <fullName evidence="13">Uncharacterized protein</fullName>
    </submittedName>
</protein>
<reference evidence="13 14" key="1">
    <citation type="submission" date="2014-11" db="EMBL/GenBank/DDBJ databases">
        <authorList>
            <person name="Zhu J."/>
            <person name="Qi W."/>
            <person name="Song R."/>
        </authorList>
    </citation>
    <scope>NUCLEOTIDE SEQUENCE [LARGE SCALE GENOMIC DNA]</scope>
</reference>
<accession>A0A0G4GZ41</accession>
<evidence type="ECO:0000259" key="11">
    <source>
        <dbReference type="PROSITE" id="PS50893"/>
    </source>
</evidence>
<evidence type="ECO:0000259" key="12">
    <source>
        <dbReference type="PROSITE" id="PS50929"/>
    </source>
</evidence>
<dbReference type="Pfam" id="PF00005">
    <property type="entry name" value="ABC_tran"/>
    <property type="match status" value="2"/>
</dbReference>
<keyword evidence="5" id="KW-0547">Nucleotide-binding</keyword>
<keyword evidence="6" id="KW-0067">ATP-binding</keyword>
<feature type="compositionally biased region" description="Polar residues" evidence="9">
    <location>
        <begin position="24"/>
        <end position="33"/>
    </location>
</feature>
<dbReference type="PhylomeDB" id="A0A0G4GZ41"/>
<feature type="transmembrane region" description="Helical" evidence="10">
    <location>
        <begin position="412"/>
        <end position="433"/>
    </location>
</feature>
<gene>
    <name evidence="13" type="ORF">Vbra_10503</name>
</gene>
<dbReference type="OMA" id="WITIIME"/>
<feature type="domain" description="ABC transmembrane type-1" evidence="12">
    <location>
        <begin position="867"/>
        <end position="1110"/>
    </location>
</feature>
<comment type="subcellular location">
    <subcellularLocation>
        <location evidence="1">Membrane</location>
        <topology evidence="1">Multi-pass membrane protein</topology>
    </subcellularLocation>
</comment>
<dbReference type="PROSITE" id="PS50929">
    <property type="entry name" value="ABC_TM1F"/>
    <property type="match status" value="2"/>
</dbReference>
<comment type="similarity">
    <text evidence="2">Belongs to the ABC transporter superfamily. ABCC family. Conjugate transporter (TC 3.A.1.208) subfamily.</text>
</comment>
<evidence type="ECO:0000256" key="3">
    <source>
        <dbReference type="ARBA" id="ARBA00022448"/>
    </source>
</evidence>
<dbReference type="FunFam" id="3.40.50.300:FF:000163">
    <property type="entry name" value="Multidrug resistance-associated protein member 4"/>
    <property type="match status" value="1"/>
</dbReference>
<feature type="transmembrane region" description="Helical" evidence="10">
    <location>
        <begin position="963"/>
        <end position="983"/>
    </location>
</feature>
<feature type="transmembrane region" description="Helical" evidence="10">
    <location>
        <begin position="382"/>
        <end position="400"/>
    </location>
</feature>
<evidence type="ECO:0000256" key="2">
    <source>
        <dbReference type="ARBA" id="ARBA00009726"/>
    </source>
</evidence>
<dbReference type="Gene3D" id="1.20.1560.10">
    <property type="entry name" value="ABC transporter type 1, transmembrane domain"/>
    <property type="match status" value="2"/>
</dbReference>
<dbReference type="VEuPathDB" id="CryptoDB:Vbra_10503"/>
<keyword evidence="7 10" id="KW-1133">Transmembrane helix</keyword>
<dbReference type="InterPro" id="IPR003439">
    <property type="entry name" value="ABC_transporter-like_ATP-bd"/>
</dbReference>
<evidence type="ECO:0000256" key="5">
    <source>
        <dbReference type="ARBA" id="ARBA00022741"/>
    </source>
</evidence>
<dbReference type="CDD" id="cd18580">
    <property type="entry name" value="ABC_6TM_ABCC_D2"/>
    <property type="match status" value="1"/>
</dbReference>
<dbReference type="CDD" id="cd03244">
    <property type="entry name" value="ABCC_MRP_domain2"/>
    <property type="match status" value="1"/>
</dbReference>
<feature type="transmembrane region" description="Helical" evidence="10">
    <location>
        <begin position="825"/>
        <end position="847"/>
    </location>
</feature>
<feature type="region of interest" description="Disordered" evidence="9">
    <location>
        <begin position="1"/>
        <end position="45"/>
    </location>
</feature>
<dbReference type="InterPro" id="IPR044726">
    <property type="entry name" value="ABCC_6TM_D2"/>
</dbReference>
<dbReference type="InterPro" id="IPR027417">
    <property type="entry name" value="P-loop_NTPase"/>
</dbReference>
<feature type="transmembrane region" description="Helical" evidence="10">
    <location>
        <begin position="298"/>
        <end position="318"/>
    </location>
</feature>
<evidence type="ECO:0000256" key="6">
    <source>
        <dbReference type="ARBA" id="ARBA00022840"/>
    </source>
</evidence>
<dbReference type="GO" id="GO:0016020">
    <property type="term" value="C:membrane"/>
    <property type="evidence" value="ECO:0007669"/>
    <property type="project" value="UniProtKB-SubCell"/>
</dbReference>
<dbReference type="InterPro" id="IPR050173">
    <property type="entry name" value="ABC_transporter_C-like"/>
</dbReference>
<keyword evidence="14" id="KW-1185">Reference proteome</keyword>
<dbReference type="FunFam" id="1.20.1560.10:FF:000006">
    <property type="entry name" value="ATP-binding cassette, sub-family C (CFTR/MRP), member 9"/>
    <property type="match status" value="1"/>
</dbReference>
<dbReference type="Gene3D" id="3.40.50.300">
    <property type="entry name" value="P-loop containing nucleotide triphosphate hydrolases"/>
    <property type="match status" value="2"/>
</dbReference>
<feature type="transmembrane region" description="Helical" evidence="10">
    <location>
        <begin position="273"/>
        <end position="292"/>
    </location>
</feature>
<feature type="transmembrane region" description="Helical" evidence="10">
    <location>
        <begin position="189"/>
        <end position="212"/>
    </location>
</feature>
<dbReference type="InterPro" id="IPR044746">
    <property type="entry name" value="ABCC_6TM_D1"/>
</dbReference>
<dbReference type="InterPro" id="IPR003593">
    <property type="entry name" value="AAA+_ATPase"/>
</dbReference>
<dbReference type="GO" id="GO:0140359">
    <property type="term" value="F:ABC-type transporter activity"/>
    <property type="evidence" value="ECO:0007669"/>
    <property type="project" value="InterPro"/>
</dbReference>
<evidence type="ECO:0000256" key="7">
    <source>
        <dbReference type="ARBA" id="ARBA00022989"/>
    </source>
</evidence>
<evidence type="ECO:0000256" key="8">
    <source>
        <dbReference type="ARBA" id="ARBA00023136"/>
    </source>
</evidence>
<dbReference type="GO" id="GO:0016887">
    <property type="term" value="F:ATP hydrolysis activity"/>
    <property type="evidence" value="ECO:0007669"/>
    <property type="project" value="InterPro"/>
</dbReference>
<keyword evidence="8 10" id="KW-0472">Membrane</keyword>
<dbReference type="SUPFAM" id="SSF52540">
    <property type="entry name" value="P-loop containing nucleoside triphosphate hydrolases"/>
    <property type="match status" value="2"/>
</dbReference>
<feature type="domain" description="ABC transporter" evidence="11">
    <location>
        <begin position="1169"/>
        <end position="1411"/>
    </location>
</feature>
<evidence type="ECO:0000256" key="4">
    <source>
        <dbReference type="ARBA" id="ARBA00022692"/>
    </source>
</evidence>
<evidence type="ECO:0000313" key="13">
    <source>
        <dbReference type="EMBL" id="CEM36434.1"/>
    </source>
</evidence>
<feature type="domain" description="ABC transmembrane type-1" evidence="12">
    <location>
        <begin position="142"/>
        <end position="396"/>
    </location>
</feature>
<dbReference type="EMBL" id="CDMY01000888">
    <property type="protein sequence ID" value="CEM36434.1"/>
    <property type="molecule type" value="Genomic_DNA"/>
</dbReference>
<dbReference type="FunCoup" id="A0A0G4GZ41">
    <property type="interactions" value="5"/>
</dbReference>
<dbReference type="PROSITE" id="PS00211">
    <property type="entry name" value="ABC_TRANSPORTER_1"/>
    <property type="match status" value="2"/>
</dbReference>
<name>A0A0G4GZ41_VITBC</name>
<evidence type="ECO:0000256" key="1">
    <source>
        <dbReference type="ARBA" id="ARBA00004141"/>
    </source>
</evidence>
<sequence>MTEARSATIPRQETEDGAKASTPGVATSTTATLSFGPPSHPLTEKERRLTSGTLCQRIGALCSIVSLSWLNPLVRTALRKGREGLRDEDVFRTLESDSCHGLYERLAEEWEREKETANDAKSWVNRPSIALALYRAFGRKWVIGGVYQFLFMCVQFALPLIIQLLFRELQWTSDEGVVAQEGWNFNPMALVYAVLLAVVSILSSIFMARGFYLCTRAGIEVRAALMLAVYRHALTLPSFQPKKDKQSATAGETLTRMSVDPERVFMCLQFLHFYWHFALTAVVTLIVLWLYIGMASIIGISLFVLILPIQLAVSRRIARMRRTSMQHTDKRMRHFNQILQNIRFVKLFAWEYALGSKVQACRNEELSAIEHSLVWRALLREMMFVAPLLCAFGIFVPKVYLLDEPLESSEILVTLAFLNILRFPGMLLSQAMATDQEAKISLQRLRDFLLLPSWRSHVQRLSTNGPPKAPALHIENAIFRWPSSNFTLRLDNVKINRGELVALVGKVGGGKTTFLKAMMGEVPQTAGRVVLRGPSPSFVSQEPWIQNLSLQNNVLFRSLNDTGIMYEAPETYEQVLSCAGLLPDLGILPEADQTEIGEQGINLSGGQKVRVTFARALQHEADRRDGFVLLDDPFASVDLQTCSVMFWQGVMGLLKDTTRIVCLNSHMYLLPYFDRVIHLQDGRVISSTVDLKGPSFREDETITPTATTVLALPSSSEPYETVAELVDDVYRGHVKAKAALDKQAEKAKKATMGDKTPIPIPESIVKHQPPAKRQLVQREMPGGMNTPRTSGGSPAGGSALVGGRTYARYGAAAAQSNNMCIGATLLVLLLTLYAGGQFLRLFAEYFLVNFWGSEEPEAQEGSRNGPLFCALIIATCLFLVIRSFFLVWLANRSSAYLHRTALVRVLKASVPYFFDTTLQGSILNRFGKDLDSIDLMLPEFSIQFLQNVFHIIGILILCLVSTPYFLVLAFILFIFFISIYRMFRRLSPQLKRFDSMSRSPVYALFGEVLHPNGLCIIRTFEKLQLFIDEGQDRIDANTRYFSLFWLTSQWILFRMELTAALITSGITLLLALFTNSDTMQTDFAGLAIVSSLQLTALFQRTIKVSLDVENYMTCTERLLEYSDIPQEAAYFPHWSPSADLALLRDPSKRPPSMRRVHPPPSVPSDGHKVVFDDVWLKYRQGHWILKGVSFGVRRGERIGVVGRTGAGKSSIINALFRMNEVNSGTIRLDGEDTQNIPLHTLRNRLAIIPQDPTLFGGTLHDNLDPSGKAFPEADIQAVFNLLHLKDLIQKLGGLDGMVAEQGSNLSAGQRQLVCVARALLRSSEVLVLDEATAQIDSQTDQLIQAALRDATKTGWGARRVREVSVITIAHRLETVMDYDRILVLDKGKVAEFDTPERLKAAGGIFSEMVRGLHELDEAAAEHRSPQGVGVPGMR</sequence>
<evidence type="ECO:0000256" key="9">
    <source>
        <dbReference type="SAM" id="MobiDB-lite"/>
    </source>
</evidence>
<dbReference type="Proteomes" id="UP000041254">
    <property type="component" value="Unassembled WGS sequence"/>
</dbReference>
<dbReference type="STRING" id="1169540.A0A0G4GZ41"/>
<dbReference type="GO" id="GO:0005524">
    <property type="term" value="F:ATP binding"/>
    <property type="evidence" value="ECO:0007669"/>
    <property type="project" value="UniProtKB-KW"/>
</dbReference>
<dbReference type="OrthoDB" id="6500128at2759"/>
<dbReference type="Pfam" id="PF00664">
    <property type="entry name" value="ABC_membrane"/>
    <property type="match status" value="2"/>
</dbReference>
<proteinExistence type="inferred from homology"/>
<organism evidence="13 14">
    <name type="scientific">Vitrella brassicaformis (strain CCMP3155)</name>
    <dbReference type="NCBI Taxonomy" id="1169540"/>
    <lineage>
        <taxon>Eukaryota</taxon>
        <taxon>Sar</taxon>
        <taxon>Alveolata</taxon>
        <taxon>Colpodellida</taxon>
        <taxon>Vitrellaceae</taxon>
        <taxon>Vitrella</taxon>
    </lineage>
</organism>
<feature type="transmembrane region" description="Helical" evidence="10">
    <location>
        <begin position="141"/>
        <end position="166"/>
    </location>
</feature>
<dbReference type="InParanoid" id="A0A0G4GZ41"/>
<keyword evidence="4 10" id="KW-0812">Transmembrane</keyword>
<dbReference type="PROSITE" id="PS50893">
    <property type="entry name" value="ABC_TRANSPORTER_2"/>
    <property type="match status" value="2"/>
</dbReference>
<dbReference type="SMART" id="SM00382">
    <property type="entry name" value="AAA"/>
    <property type="match status" value="2"/>
</dbReference>
<feature type="domain" description="ABC transporter" evidence="11">
    <location>
        <begin position="472"/>
        <end position="706"/>
    </location>
</feature>
<dbReference type="InterPro" id="IPR036640">
    <property type="entry name" value="ABC1_TM_sf"/>
</dbReference>
<feature type="transmembrane region" description="Helical" evidence="10">
    <location>
        <begin position="867"/>
        <end position="889"/>
    </location>
</feature>
<dbReference type="InterPro" id="IPR017871">
    <property type="entry name" value="ABC_transporter-like_CS"/>
</dbReference>
<keyword evidence="3" id="KW-0813">Transport</keyword>
<dbReference type="InterPro" id="IPR011527">
    <property type="entry name" value="ABC1_TM_dom"/>
</dbReference>
<evidence type="ECO:0000313" key="14">
    <source>
        <dbReference type="Proteomes" id="UP000041254"/>
    </source>
</evidence>
<dbReference type="PANTHER" id="PTHR24223:SF456">
    <property type="entry name" value="MULTIDRUG RESISTANCE-ASSOCIATED PROTEIN LETHAL(2)03659"/>
    <property type="match status" value="1"/>
</dbReference>
<evidence type="ECO:0000256" key="10">
    <source>
        <dbReference type="SAM" id="Phobius"/>
    </source>
</evidence>